<evidence type="ECO:0000313" key="3">
    <source>
        <dbReference type="Proteomes" id="UP000192713"/>
    </source>
</evidence>
<comment type="caution">
    <text evidence="2">The sequence shown here is derived from an EMBL/GenBank/DDBJ whole genome shotgun (WGS) entry which is preliminary data.</text>
</comment>
<dbReference type="RefSeq" id="WP_083082129.1">
    <property type="nucleotide sequence ID" value="NZ_MVHU01000030.1"/>
</dbReference>
<proteinExistence type="predicted"/>
<reference evidence="2 3" key="1">
    <citation type="submission" date="2017-02" db="EMBL/GenBank/DDBJ databases">
        <title>The new phylogeny of genus Mycobacterium.</title>
        <authorList>
            <person name="Tortoli E."/>
            <person name="Trovato A."/>
            <person name="Cirillo D.M."/>
        </authorList>
    </citation>
    <scope>NUCLEOTIDE SEQUENCE [LARGE SCALE GENOMIC DNA]</scope>
    <source>
        <strain evidence="2 3">DSM 45093</strain>
    </source>
</reference>
<protein>
    <submittedName>
        <fullName evidence="2">Uncharacterized protein</fullName>
    </submittedName>
</protein>
<gene>
    <name evidence="2" type="ORF">BST28_17490</name>
</gene>
<evidence type="ECO:0000313" key="2">
    <source>
        <dbReference type="EMBL" id="ORA77596.1"/>
    </source>
</evidence>
<evidence type="ECO:0000256" key="1">
    <source>
        <dbReference type="SAM" id="MobiDB-lite"/>
    </source>
</evidence>
<dbReference type="EMBL" id="MVHU01000030">
    <property type="protein sequence ID" value="ORA77596.1"/>
    <property type="molecule type" value="Genomic_DNA"/>
</dbReference>
<feature type="region of interest" description="Disordered" evidence="1">
    <location>
        <begin position="110"/>
        <end position="135"/>
    </location>
</feature>
<accession>A0A1X0DYR9</accession>
<dbReference type="AlphaFoldDB" id="A0A1X0DYR9"/>
<name>A0A1X0DYR9_9MYCO</name>
<dbReference type="Proteomes" id="UP000192713">
    <property type="component" value="Unassembled WGS sequence"/>
</dbReference>
<sequence length="605" mass="64843">MTALLDLLKERSRATIEDLREVITTLPEADGEAAHAALTAAIDRGEVTVAKGEFFYIGSREAMARQRAEFEAQRSRGVGDAELEAYGAALTDPADRAAWRTVTLLSSVDPAPAAVEPEAETETEAPAPPPAETDPQAALDAMVSTSRPTPPVQPDVDPLVTRTMLAVYTRGGVTKQAVRNAAGLDAARVINRCLDTGLAVVAKSALRLTEDPARREEVVVTRAVVAYLLDNDALRVDTLRAAVRTREPNFENAETLLNAALSHLRATGTVTVHDGEVRLSDVARDKKRATPTDLPWTLPAPSAAVLVSSDPRAEILLRLLDAGTLPEAGVTEAAPEVISALLAPPRVVVYRDGRYQLNQLPVPVDSLRRVLATITRQGAYRVDPVAIPDAVAWLGREGLVTVADTGTVTLTRELLAVPVSFAGVDEYTPPAPTAVTGELVPAKQTSAAVDVSEDSLVAALVRELAELTGTTREIRGELFRMRSTALRGAGDLPDPDAEGLLTEEELDAVREVAAVLGQYSKGLTVTEIRTNKIGKRWKPLTAAALENGWKLGAFRPTPKLQQGCQWKLADPLLAGFRTKDEFNAAVEARRLAGRNRNKTKEEANV</sequence>
<organism evidence="2 3">
    <name type="scientific">Mycolicibacter kumamotonensis</name>
    <dbReference type="NCBI Taxonomy" id="354243"/>
    <lineage>
        <taxon>Bacteria</taxon>
        <taxon>Bacillati</taxon>
        <taxon>Actinomycetota</taxon>
        <taxon>Actinomycetes</taxon>
        <taxon>Mycobacteriales</taxon>
        <taxon>Mycobacteriaceae</taxon>
        <taxon>Mycolicibacter</taxon>
    </lineage>
</organism>